<protein>
    <recommendedName>
        <fullName evidence="7">MBD domain-containing protein</fullName>
    </recommendedName>
</protein>
<dbReference type="PANTHER" id="PTHR12396">
    <property type="entry name" value="METHYL-CPG BINDING PROTEIN, MBD"/>
    <property type="match status" value="1"/>
</dbReference>
<dbReference type="SUPFAM" id="SSF54171">
    <property type="entry name" value="DNA-binding domain"/>
    <property type="match status" value="2"/>
</dbReference>
<comment type="subcellular location">
    <subcellularLocation>
        <location evidence="1">Nucleus</location>
    </subcellularLocation>
</comment>
<evidence type="ECO:0000256" key="2">
    <source>
        <dbReference type="ARBA" id="ARBA00023015"/>
    </source>
</evidence>
<dbReference type="InterPro" id="IPR016177">
    <property type="entry name" value="DNA-bd_dom_sf"/>
</dbReference>
<comment type="caution">
    <text evidence="8">The sequence shown here is derived from an EMBL/GenBank/DDBJ whole genome shotgun (WGS) entry which is preliminary data.</text>
</comment>
<keyword evidence="9" id="KW-1185">Reference proteome</keyword>
<organism evidence="8 9">
    <name type="scientific">Centaurea solstitialis</name>
    <name type="common">yellow star-thistle</name>
    <dbReference type="NCBI Taxonomy" id="347529"/>
    <lineage>
        <taxon>Eukaryota</taxon>
        <taxon>Viridiplantae</taxon>
        <taxon>Streptophyta</taxon>
        <taxon>Embryophyta</taxon>
        <taxon>Tracheophyta</taxon>
        <taxon>Spermatophyta</taxon>
        <taxon>Magnoliopsida</taxon>
        <taxon>eudicotyledons</taxon>
        <taxon>Gunneridae</taxon>
        <taxon>Pentapetalae</taxon>
        <taxon>asterids</taxon>
        <taxon>campanulids</taxon>
        <taxon>Asterales</taxon>
        <taxon>Asteraceae</taxon>
        <taxon>Carduoideae</taxon>
        <taxon>Cardueae</taxon>
        <taxon>Centaureinae</taxon>
        <taxon>Centaurea</taxon>
    </lineage>
</organism>
<sequence>MENTMASAYANANGLLQVSPTNMEGTPKFTLPKGWSVQKVRRKGGFSYDKYYRDPETGRQFRSLKEVERYITEGVTPSRSRGRRLNSRDHEKNSDDEDTIVARGKNSGSQDMIVVGGKMLDLEEEDEDNQYQLVNVSPPAIISPTSSFKLPDGWVVEEIPRKNGGYVDKLNNLETSTYLLYVKNLTFPEAWPKGKVLIRDSADWGKRSDSDSPSNSEKFLPHFVQYYHEPGTGQRFRSMVAVQKHLEQLEENSPLSVVLEEMRENMLPLSKAFKLSNRIKDHGSYSSWKQSTSRKEKISSFADPPSKINWVIAGAGGGAGGDAWNAYEDDTLVPDSMKQQWGKTFMMAINNSKT</sequence>
<evidence type="ECO:0000256" key="5">
    <source>
        <dbReference type="ARBA" id="ARBA00023242"/>
    </source>
</evidence>
<dbReference type="EMBL" id="JARYMX010000001">
    <property type="protein sequence ID" value="KAJ9565185.1"/>
    <property type="molecule type" value="Genomic_DNA"/>
</dbReference>
<name>A0AA38TQG5_9ASTR</name>
<dbReference type="Pfam" id="PF01429">
    <property type="entry name" value="MBD"/>
    <property type="match status" value="1"/>
</dbReference>
<dbReference type="Gene3D" id="3.30.890.10">
    <property type="entry name" value="Methyl-cpg-binding Protein 2, Chain A"/>
    <property type="match status" value="2"/>
</dbReference>
<dbReference type="PROSITE" id="PS50982">
    <property type="entry name" value="MBD"/>
    <property type="match status" value="1"/>
</dbReference>
<accession>A0AA38TQG5</accession>
<evidence type="ECO:0000259" key="7">
    <source>
        <dbReference type="PROSITE" id="PS50982"/>
    </source>
</evidence>
<evidence type="ECO:0000256" key="1">
    <source>
        <dbReference type="ARBA" id="ARBA00004123"/>
    </source>
</evidence>
<evidence type="ECO:0000313" key="8">
    <source>
        <dbReference type="EMBL" id="KAJ9565185.1"/>
    </source>
</evidence>
<dbReference type="Proteomes" id="UP001172457">
    <property type="component" value="Chromosome 1"/>
</dbReference>
<evidence type="ECO:0000256" key="3">
    <source>
        <dbReference type="ARBA" id="ARBA00023125"/>
    </source>
</evidence>
<gene>
    <name evidence="8" type="ORF">OSB04_001151</name>
</gene>
<feature type="region of interest" description="Disordered" evidence="6">
    <location>
        <begin position="72"/>
        <end position="97"/>
    </location>
</feature>
<keyword evidence="5" id="KW-0539">Nucleus</keyword>
<proteinExistence type="predicted"/>
<dbReference type="InterPro" id="IPR001739">
    <property type="entry name" value="Methyl_CpG_DNA-bd"/>
</dbReference>
<evidence type="ECO:0000256" key="4">
    <source>
        <dbReference type="ARBA" id="ARBA00023163"/>
    </source>
</evidence>
<evidence type="ECO:0000256" key="6">
    <source>
        <dbReference type="SAM" id="MobiDB-lite"/>
    </source>
</evidence>
<evidence type="ECO:0000313" key="9">
    <source>
        <dbReference type="Proteomes" id="UP001172457"/>
    </source>
</evidence>
<reference evidence="8" key="1">
    <citation type="submission" date="2023-03" db="EMBL/GenBank/DDBJ databases">
        <title>Chromosome-scale reference genome and RAD-based genetic map of yellow starthistle (Centaurea solstitialis) reveal putative structural variation and QTLs associated with invader traits.</title>
        <authorList>
            <person name="Reatini B."/>
            <person name="Cang F.A."/>
            <person name="Jiang Q."/>
            <person name="Mckibben M.T.W."/>
            <person name="Barker M.S."/>
            <person name="Rieseberg L.H."/>
            <person name="Dlugosch K.M."/>
        </authorList>
    </citation>
    <scope>NUCLEOTIDE SEQUENCE</scope>
    <source>
        <strain evidence="8">CAN-66</strain>
        <tissue evidence="8">Leaf</tissue>
    </source>
</reference>
<dbReference type="PANTHER" id="PTHR12396:SF38">
    <property type="entry name" value="METHYL-CPG-BINDING DOMAIN-CONTAINING PROTEIN 7"/>
    <property type="match status" value="1"/>
</dbReference>
<keyword evidence="3" id="KW-0238">DNA-binding</keyword>
<feature type="domain" description="MBD" evidence="7">
    <location>
        <begin position="21"/>
        <end position="92"/>
    </location>
</feature>
<dbReference type="GO" id="GO:0005634">
    <property type="term" value="C:nucleus"/>
    <property type="evidence" value="ECO:0007669"/>
    <property type="project" value="UniProtKB-SubCell"/>
</dbReference>
<keyword evidence="2" id="KW-0805">Transcription regulation</keyword>
<dbReference type="GO" id="GO:0003677">
    <property type="term" value="F:DNA binding"/>
    <property type="evidence" value="ECO:0007669"/>
    <property type="project" value="UniProtKB-KW"/>
</dbReference>
<dbReference type="AlphaFoldDB" id="A0AA38TQG5"/>
<keyword evidence="4" id="KW-0804">Transcription</keyword>